<comment type="subunit">
    <text evidence="14">Non-covalent dimer of an alpha and a beta subunit. IL2R exists in 3 different forms: a high affinity dimer, an intermediate affinity monomer (beta subunit), and a low affinity monomer (alpha subunit). The high and intermediate affinity forms also associate with a gamma subunit.</text>
</comment>
<protein>
    <recommendedName>
        <fullName evidence="3">Interleukin-2 receptor subunit alpha</fullName>
    </recommendedName>
</protein>
<dbReference type="Proteomes" id="UP000694915">
    <property type="component" value="Chromosome 16"/>
</dbReference>
<gene>
    <name evidence="20" type="primary">Il2ra</name>
</gene>
<keyword evidence="19" id="KW-1185">Reference proteome</keyword>
<evidence type="ECO:0000256" key="13">
    <source>
        <dbReference type="ARBA" id="ARBA00023180"/>
    </source>
</evidence>
<evidence type="ECO:0000256" key="15">
    <source>
        <dbReference type="PROSITE-ProRule" id="PRU00302"/>
    </source>
</evidence>
<name>A0ABM1AM53_MICOH</name>
<dbReference type="PROSITE" id="PS50923">
    <property type="entry name" value="SUSHI"/>
    <property type="match status" value="1"/>
</dbReference>
<feature type="transmembrane region" description="Helical" evidence="17">
    <location>
        <begin position="240"/>
        <end position="262"/>
    </location>
</feature>
<keyword evidence="5 17" id="KW-0812">Transmembrane</keyword>
<keyword evidence="9 17" id="KW-1133">Transmembrane helix</keyword>
<feature type="compositionally biased region" description="Polar residues" evidence="16">
    <location>
        <begin position="107"/>
        <end position="117"/>
    </location>
</feature>
<organism evidence="19 20">
    <name type="scientific">Microtus ochrogaster</name>
    <name type="common">Prairie vole</name>
    <dbReference type="NCBI Taxonomy" id="79684"/>
    <lineage>
        <taxon>Eukaryota</taxon>
        <taxon>Metazoa</taxon>
        <taxon>Chordata</taxon>
        <taxon>Craniata</taxon>
        <taxon>Vertebrata</taxon>
        <taxon>Euteleostomi</taxon>
        <taxon>Mammalia</taxon>
        <taxon>Eutheria</taxon>
        <taxon>Euarchontoglires</taxon>
        <taxon>Glires</taxon>
        <taxon>Rodentia</taxon>
        <taxon>Myomorpha</taxon>
        <taxon>Muroidea</taxon>
        <taxon>Cricetidae</taxon>
        <taxon>Arvicolinae</taxon>
        <taxon>Microtus</taxon>
    </lineage>
</organism>
<evidence type="ECO:0000256" key="14">
    <source>
        <dbReference type="ARBA" id="ARBA00025938"/>
    </source>
</evidence>
<evidence type="ECO:0000313" key="19">
    <source>
        <dbReference type="Proteomes" id="UP000694915"/>
    </source>
</evidence>
<keyword evidence="13" id="KW-0325">Glycoprotein</keyword>
<evidence type="ECO:0000256" key="8">
    <source>
        <dbReference type="ARBA" id="ARBA00022859"/>
    </source>
</evidence>
<dbReference type="InterPro" id="IPR000436">
    <property type="entry name" value="Sushi_SCR_CCP_dom"/>
</dbReference>
<keyword evidence="12 20" id="KW-0675">Receptor</keyword>
<dbReference type="PANTHER" id="PTHR10573:SF0">
    <property type="entry name" value="INTERLEUKIN-2 RECEPTOR SUBUNIT ALPHA"/>
    <property type="match status" value="1"/>
</dbReference>
<dbReference type="SUPFAM" id="SSF57535">
    <property type="entry name" value="Complement control module/SCR domain"/>
    <property type="match status" value="2"/>
</dbReference>
<evidence type="ECO:0000256" key="6">
    <source>
        <dbReference type="ARBA" id="ARBA00022729"/>
    </source>
</evidence>
<evidence type="ECO:0000256" key="11">
    <source>
        <dbReference type="ARBA" id="ARBA00023157"/>
    </source>
</evidence>
<evidence type="ECO:0000256" key="1">
    <source>
        <dbReference type="ARBA" id="ARBA00002381"/>
    </source>
</evidence>
<feature type="disulfide bond" evidence="15">
    <location>
        <begin position="126"/>
        <end position="169"/>
    </location>
</feature>
<dbReference type="GeneID" id="101983613"/>
<evidence type="ECO:0000256" key="17">
    <source>
        <dbReference type="SAM" id="Phobius"/>
    </source>
</evidence>
<dbReference type="InterPro" id="IPR035976">
    <property type="entry name" value="Sushi/SCR/CCP_sf"/>
</dbReference>
<reference evidence="20" key="1">
    <citation type="submission" date="2025-08" db="UniProtKB">
        <authorList>
            <consortium name="RefSeq"/>
        </authorList>
    </citation>
    <scope>IDENTIFICATION</scope>
</reference>
<evidence type="ECO:0000256" key="10">
    <source>
        <dbReference type="ARBA" id="ARBA00023136"/>
    </source>
</evidence>
<evidence type="ECO:0000256" key="7">
    <source>
        <dbReference type="ARBA" id="ARBA00022737"/>
    </source>
</evidence>
<evidence type="ECO:0000256" key="4">
    <source>
        <dbReference type="ARBA" id="ARBA00022659"/>
    </source>
</evidence>
<keyword evidence="6" id="KW-0732">Signal</keyword>
<evidence type="ECO:0000259" key="18">
    <source>
        <dbReference type="PROSITE" id="PS50923"/>
    </source>
</evidence>
<sequence>MEKELKDGDRGNFNLILSFSFLHQKSKYMCVEDPPKVAHATFKALSYKNGTILNCDCKRGFRRIKKSVYMVCLENSWSNNCQCTRNSNDNRGKQVTPKPEDQKEQQITEMQKSTQSVHQEKLPGHCREPPPWEHEDTKRIYHFVVGQRVHYECIQGYKALQRGPAVSICKMTCGKTEWTQPHLTCVDEGEHHQFPASEDSQGSRDPFPESETPCPIITTDLQPLTDAATTMETFILTIEYQLAVAGCVFLVISILLLSGLTWQRRWKKSRRTI</sequence>
<comment type="function">
    <text evidence="1">Receptor for interleukin-2. The receptor is involved in the regulation of immune tolerance by controlling regulatory T cells (TREGs) activity. TREGs suppress the activation and expansion of autoreactive T-cells.</text>
</comment>
<evidence type="ECO:0000256" key="12">
    <source>
        <dbReference type="ARBA" id="ARBA00023170"/>
    </source>
</evidence>
<feature type="region of interest" description="Disordered" evidence="16">
    <location>
        <begin position="88"/>
        <end position="131"/>
    </location>
</feature>
<dbReference type="Pfam" id="PF00084">
    <property type="entry name" value="Sushi"/>
    <property type="match status" value="1"/>
</dbReference>
<feature type="domain" description="Sushi" evidence="18">
    <location>
        <begin position="124"/>
        <end position="187"/>
    </location>
</feature>
<keyword evidence="7" id="KW-0677">Repeat</keyword>
<accession>A0ABM1AM53</accession>
<evidence type="ECO:0000313" key="20">
    <source>
        <dbReference type="RefSeq" id="XP_013204488.2"/>
    </source>
</evidence>
<keyword evidence="8" id="KW-0391">Immunity</keyword>
<comment type="caution">
    <text evidence="15">Lacks conserved residue(s) required for the propagation of feature annotation.</text>
</comment>
<evidence type="ECO:0000256" key="9">
    <source>
        <dbReference type="ARBA" id="ARBA00022989"/>
    </source>
</evidence>
<feature type="compositionally biased region" description="Basic and acidic residues" evidence="16">
    <location>
        <begin position="88"/>
        <end position="106"/>
    </location>
</feature>
<feature type="region of interest" description="Disordered" evidence="16">
    <location>
        <begin position="193"/>
        <end position="212"/>
    </location>
</feature>
<evidence type="ECO:0000256" key="2">
    <source>
        <dbReference type="ARBA" id="ARBA00004479"/>
    </source>
</evidence>
<dbReference type="RefSeq" id="XP_013204488.2">
    <property type="nucleotide sequence ID" value="XM_013349034.2"/>
</dbReference>
<evidence type="ECO:0000256" key="16">
    <source>
        <dbReference type="SAM" id="MobiDB-lite"/>
    </source>
</evidence>
<evidence type="ECO:0000256" key="3">
    <source>
        <dbReference type="ARBA" id="ARBA00013445"/>
    </source>
</evidence>
<keyword evidence="11 15" id="KW-1015">Disulfide bond</keyword>
<keyword evidence="4 15" id="KW-0768">Sushi</keyword>
<dbReference type="SMART" id="SM00032">
    <property type="entry name" value="CCP"/>
    <property type="match status" value="2"/>
</dbReference>
<dbReference type="Gene3D" id="2.20.28.230">
    <property type="match status" value="3"/>
</dbReference>
<proteinExistence type="predicted"/>
<dbReference type="PANTHER" id="PTHR10573">
    <property type="entry name" value="INTERLEUKIN-2 RECEPTOR ALPHA CHAIN"/>
    <property type="match status" value="1"/>
</dbReference>
<evidence type="ECO:0000256" key="5">
    <source>
        <dbReference type="ARBA" id="ARBA00022692"/>
    </source>
</evidence>
<comment type="subcellular location">
    <subcellularLocation>
        <location evidence="2">Membrane</location>
        <topology evidence="2">Single-pass type I membrane protein</topology>
    </subcellularLocation>
</comment>
<dbReference type="CDD" id="cd00033">
    <property type="entry name" value="CCP"/>
    <property type="match status" value="1"/>
</dbReference>
<feature type="compositionally biased region" description="Basic and acidic residues" evidence="16">
    <location>
        <begin position="118"/>
        <end position="131"/>
    </location>
</feature>
<dbReference type="InterPro" id="IPR015486">
    <property type="entry name" value="IL-2_rcpt_alpha"/>
</dbReference>
<keyword evidence="10 17" id="KW-0472">Membrane</keyword>